<dbReference type="Proteomes" id="UP001175211">
    <property type="component" value="Unassembled WGS sequence"/>
</dbReference>
<evidence type="ECO:0000256" key="1">
    <source>
        <dbReference type="SAM" id="MobiDB-lite"/>
    </source>
</evidence>
<dbReference type="EMBL" id="JAUEPS010000064">
    <property type="protein sequence ID" value="KAK0442509.1"/>
    <property type="molecule type" value="Genomic_DNA"/>
</dbReference>
<evidence type="ECO:0000313" key="2">
    <source>
        <dbReference type="EMBL" id="KAK0442509.1"/>
    </source>
</evidence>
<keyword evidence="3" id="KW-1185">Reference proteome</keyword>
<dbReference type="RefSeq" id="XP_060324327.1">
    <property type="nucleotide sequence ID" value="XM_060470202.1"/>
</dbReference>
<comment type="caution">
    <text evidence="2">The sequence shown here is derived from an EMBL/GenBank/DDBJ whole genome shotgun (WGS) entry which is preliminary data.</text>
</comment>
<dbReference type="AlphaFoldDB" id="A0AA39JJJ7"/>
<evidence type="ECO:0000313" key="3">
    <source>
        <dbReference type="Proteomes" id="UP001175211"/>
    </source>
</evidence>
<feature type="compositionally biased region" description="Basic and acidic residues" evidence="1">
    <location>
        <begin position="117"/>
        <end position="133"/>
    </location>
</feature>
<proteinExistence type="predicted"/>
<reference evidence="2" key="1">
    <citation type="submission" date="2023-06" db="EMBL/GenBank/DDBJ databases">
        <authorList>
            <consortium name="Lawrence Berkeley National Laboratory"/>
            <person name="Ahrendt S."/>
            <person name="Sahu N."/>
            <person name="Indic B."/>
            <person name="Wong-Bajracharya J."/>
            <person name="Merenyi Z."/>
            <person name="Ke H.-M."/>
            <person name="Monk M."/>
            <person name="Kocsube S."/>
            <person name="Drula E."/>
            <person name="Lipzen A."/>
            <person name="Balint B."/>
            <person name="Henrissat B."/>
            <person name="Andreopoulos B."/>
            <person name="Martin F.M."/>
            <person name="Harder C.B."/>
            <person name="Rigling D."/>
            <person name="Ford K.L."/>
            <person name="Foster G.D."/>
            <person name="Pangilinan J."/>
            <person name="Papanicolaou A."/>
            <person name="Barry K."/>
            <person name="LaButti K."/>
            <person name="Viragh M."/>
            <person name="Koriabine M."/>
            <person name="Yan M."/>
            <person name="Riley R."/>
            <person name="Champramary S."/>
            <person name="Plett K.L."/>
            <person name="Tsai I.J."/>
            <person name="Slot J."/>
            <person name="Sipos G."/>
            <person name="Plett J."/>
            <person name="Nagy L.G."/>
            <person name="Grigoriev I.V."/>
        </authorList>
    </citation>
    <scope>NUCLEOTIDE SEQUENCE</scope>
    <source>
        <strain evidence="2">CCBAS 213</strain>
    </source>
</reference>
<feature type="region of interest" description="Disordered" evidence="1">
    <location>
        <begin position="1"/>
        <end position="25"/>
    </location>
</feature>
<feature type="region of interest" description="Disordered" evidence="1">
    <location>
        <begin position="54"/>
        <end position="83"/>
    </location>
</feature>
<name>A0AA39JJJ7_ARMTA</name>
<protein>
    <submittedName>
        <fullName evidence="2">Uncharacterized protein</fullName>
    </submittedName>
</protein>
<dbReference type="GeneID" id="85353750"/>
<gene>
    <name evidence="2" type="ORF">EV420DRAFT_1485330</name>
</gene>
<feature type="region of interest" description="Disordered" evidence="1">
    <location>
        <begin position="108"/>
        <end position="144"/>
    </location>
</feature>
<organism evidence="2 3">
    <name type="scientific">Armillaria tabescens</name>
    <name type="common">Ringless honey mushroom</name>
    <name type="synonym">Agaricus tabescens</name>
    <dbReference type="NCBI Taxonomy" id="1929756"/>
    <lineage>
        <taxon>Eukaryota</taxon>
        <taxon>Fungi</taxon>
        <taxon>Dikarya</taxon>
        <taxon>Basidiomycota</taxon>
        <taxon>Agaricomycotina</taxon>
        <taxon>Agaricomycetes</taxon>
        <taxon>Agaricomycetidae</taxon>
        <taxon>Agaricales</taxon>
        <taxon>Marasmiineae</taxon>
        <taxon>Physalacriaceae</taxon>
        <taxon>Desarmillaria</taxon>
    </lineage>
</organism>
<accession>A0AA39JJJ7</accession>
<sequence length="144" mass="16246">MIPFMHPVAPKVPDSDHTAPPTPRVSLLTRPHIMQPQTTDDTLSIINSDDYAHRHAPWQKKPASIPSRSCNDPSVHIGTTRRGTWDLHMKTTTRKQEYSLSPPICSCGNVSMQNQRSSDDDRLDEDSHERDWRGSTMVQSYAGV</sequence>